<dbReference type="EMBL" id="VSSQ01010710">
    <property type="protein sequence ID" value="MPM45011.1"/>
    <property type="molecule type" value="Genomic_DNA"/>
</dbReference>
<gene>
    <name evidence="1" type="ORF">SDC9_91696</name>
</gene>
<sequence length="84" mass="8918">MTGQGKTFAGPQFRGVAHAGCRFSILPVALRLVAGKVLTMLYVFEASRIIKDFILCALAVEVFGVVAEVTGPSGDFKGVILVFN</sequence>
<name>A0A644ZYI3_9ZZZZ</name>
<accession>A0A644ZYI3</accession>
<reference evidence="1" key="1">
    <citation type="submission" date="2019-08" db="EMBL/GenBank/DDBJ databases">
        <authorList>
            <person name="Kucharzyk K."/>
            <person name="Murdoch R.W."/>
            <person name="Higgins S."/>
            <person name="Loffler F."/>
        </authorList>
    </citation>
    <scope>NUCLEOTIDE SEQUENCE</scope>
</reference>
<evidence type="ECO:0000313" key="1">
    <source>
        <dbReference type="EMBL" id="MPM45011.1"/>
    </source>
</evidence>
<dbReference type="AlphaFoldDB" id="A0A644ZYI3"/>
<protein>
    <submittedName>
        <fullName evidence="1">Uncharacterized protein</fullName>
    </submittedName>
</protein>
<comment type="caution">
    <text evidence="1">The sequence shown here is derived from an EMBL/GenBank/DDBJ whole genome shotgun (WGS) entry which is preliminary data.</text>
</comment>
<organism evidence="1">
    <name type="scientific">bioreactor metagenome</name>
    <dbReference type="NCBI Taxonomy" id="1076179"/>
    <lineage>
        <taxon>unclassified sequences</taxon>
        <taxon>metagenomes</taxon>
        <taxon>ecological metagenomes</taxon>
    </lineage>
</organism>
<proteinExistence type="predicted"/>